<name>A0AAD4C9Z2_BOLED</name>
<reference evidence="2" key="1">
    <citation type="submission" date="2019-10" db="EMBL/GenBank/DDBJ databases">
        <authorList>
            <consortium name="DOE Joint Genome Institute"/>
            <person name="Kuo A."/>
            <person name="Miyauchi S."/>
            <person name="Kiss E."/>
            <person name="Drula E."/>
            <person name="Kohler A."/>
            <person name="Sanchez-Garcia M."/>
            <person name="Andreopoulos B."/>
            <person name="Barry K.W."/>
            <person name="Bonito G."/>
            <person name="Buee M."/>
            <person name="Carver A."/>
            <person name="Chen C."/>
            <person name="Cichocki N."/>
            <person name="Clum A."/>
            <person name="Culley D."/>
            <person name="Crous P.W."/>
            <person name="Fauchery L."/>
            <person name="Girlanda M."/>
            <person name="Hayes R."/>
            <person name="Keri Z."/>
            <person name="LaButti K."/>
            <person name="Lipzen A."/>
            <person name="Lombard V."/>
            <person name="Magnuson J."/>
            <person name="Maillard F."/>
            <person name="Morin E."/>
            <person name="Murat C."/>
            <person name="Nolan M."/>
            <person name="Ohm R."/>
            <person name="Pangilinan J."/>
            <person name="Pereira M."/>
            <person name="Perotto S."/>
            <person name="Peter M."/>
            <person name="Riley R."/>
            <person name="Sitrit Y."/>
            <person name="Stielow B."/>
            <person name="Szollosi G."/>
            <person name="Zifcakova L."/>
            <person name="Stursova M."/>
            <person name="Spatafora J.W."/>
            <person name="Tedersoo L."/>
            <person name="Vaario L.-M."/>
            <person name="Yamada A."/>
            <person name="Yan M."/>
            <person name="Wang P."/>
            <person name="Xu J."/>
            <person name="Bruns T."/>
            <person name="Baldrian P."/>
            <person name="Vilgalys R."/>
            <person name="Henrissat B."/>
            <person name="Grigoriev I.V."/>
            <person name="Hibbett D."/>
            <person name="Nagy L.G."/>
            <person name="Martin F.M."/>
        </authorList>
    </citation>
    <scope>NUCLEOTIDE SEQUENCE</scope>
    <source>
        <strain evidence="2">BED1</strain>
    </source>
</reference>
<dbReference type="EMBL" id="WHUW01000001">
    <property type="protein sequence ID" value="KAF8452839.1"/>
    <property type="molecule type" value="Genomic_DNA"/>
</dbReference>
<keyword evidence="3" id="KW-1185">Reference proteome</keyword>
<reference evidence="2" key="2">
    <citation type="journal article" date="2020" name="Nat. Commun.">
        <title>Large-scale genome sequencing of mycorrhizal fungi provides insights into the early evolution of symbiotic traits.</title>
        <authorList>
            <person name="Miyauchi S."/>
            <person name="Kiss E."/>
            <person name="Kuo A."/>
            <person name="Drula E."/>
            <person name="Kohler A."/>
            <person name="Sanchez-Garcia M."/>
            <person name="Morin E."/>
            <person name="Andreopoulos B."/>
            <person name="Barry K.W."/>
            <person name="Bonito G."/>
            <person name="Buee M."/>
            <person name="Carver A."/>
            <person name="Chen C."/>
            <person name="Cichocki N."/>
            <person name="Clum A."/>
            <person name="Culley D."/>
            <person name="Crous P.W."/>
            <person name="Fauchery L."/>
            <person name="Girlanda M."/>
            <person name="Hayes R.D."/>
            <person name="Keri Z."/>
            <person name="LaButti K."/>
            <person name="Lipzen A."/>
            <person name="Lombard V."/>
            <person name="Magnuson J."/>
            <person name="Maillard F."/>
            <person name="Murat C."/>
            <person name="Nolan M."/>
            <person name="Ohm R.A."/>
            <person name="Pangilinan J."/>
            <person name="Pereira M.F."/>
            <person name="Perotto S."/>
            <person name="Peter M."/>
            <person name="Pfister S."/>
            <person name="Riley R."/>
            <person name="Sitrit Y."/>
            <person name="Stielow J.B."/>
            <person name="Szollosi G."/>
            <person name="Zifcakova L."/>
            <person name="Stursova M."/>
            <person name="Spatafora J.W."/>
            <person name="Tedersoo L."/>
            <person name="Vaario L.M."/>
            <person name="Yamada A."/>
            <person name="Yan M."/>
            <person name="Wang P."/>
            <person name="Xu J."/>
            <person name="Bruns T."/>
            <person name="Baldrian P."/>
            <person name="Vilgalys R."/>
            <person name="Dunand C."/>
            <person name="Henrissat B."/>
            <person name="Grigoriev I.V."/>
            <person name="Hibbett D."/>
            <person name="Nagy L.G."/>
            <person name="Martin F.M."/>
        </authorList>
    </citation>
    <scope>NUCLEOTIDE SEQUENCE</scope>
    <source>
        <strain evidence="2">BED1</strain>
    </source>
</reference>
<protein>
    <submittedName>
        <fullName evidence="2">Uncharacterized protein</fullName>
    </submittedName>
</protein>
<evidence type="ECO:0000256" key="1">
    <source>
        <dbReference type="SAM" id="MobiDB-lite"/>
    </source>
</evidence>
<evidence type="ECO:0000313" key="2">
    <source>
        <dbReference type="EMBL" id="KAF8452839.1"/>
    </source>
</evidence>
<organism evidence="2 3">
    <name type="scientific">Boletus edulis BED1</name>
    <dbReference type="NCBI Taxonomy" id="1328754"/>
    <lineage>
        <taxon>Eukaryota</taxon>
        <taxon>Fungi</taxon>
        <taxon>Dikarya</taxon>
        <taxon>Basidiomycota</taxon>
        <taxon>Agaricomycotina</taxon>
        <taxon>Agaricomycetes</taxon>
        <taxon>Agaricomycetidae</taxon>
        <taxon>Boletales</taxon>
        <taxon>Boletineae</taxon>
        <taxon>Boletaceae</taxon>
        <taxon>Boletoideae</taxon>
        <taxon>Boletus</taxon>
    </lineage>
</organism>
<comment type="caution">
    <text evidence="2">The sequence shown here is derived from an EMBL/GenBank/DDBJ whole genome shotgun (WGS) entry which is preliminary data.</text>
</comment>
<dbReference type="Proteomes" id="UP001194468">
    <property type="component" value="Unassembled WGS sequence"/>
</dbReference>
<proteinExistence type="predicted"/>
<dbReference type="AlphaFoldDB" id="A0AAD4C9Z2"/>
<gene>
    <name evidence="2" type="ORF">L210DRAFT_846317</name>
</gene>
<feature type="region of interest" description="Disordered" evidence="1">
    <location>
        <begin position="1"/>
        <end position="37"/>
    </location>
</feature>
<feature type="compositionally biased region" description="Low complexity" evidence="1">
    <location>
        <begin position="26"/>
        <end position="37"/>
    </location>
</feature>
<sequence>MEVDNEQEDGEEEEEDQVKRLTIVPRRAPSVAHASRAASSRYLLAARSPDFRTLDSVEPYPSALKLVEPHTYKLLYVPDASREHRQRDEAHSDLAWVKRDLTKDQLEAIKDMKGSYYKARSIEDDLATEGVTYWLTEWQGNNGFDVSYMLWSDFKETLIDPRNPANQTRWEFIRSHDIIIGGMDYTVGGCYDHPNSCYDLHGNARNVYEATLLALARVVSFWPPIPQVRAAAHKWSTTSMLDMIAAANGWQRPKTTVLTPGGVIPTGTMLKRSHSNCGDDFVILPPESDLRSLSELKSRTSSGEQRWASQEYVETLKTLGEWRCFVLGGHIAFVVHTIHKPDPPSPPCDPIDLPSQGSPGHRRHVYRPSAHFRNFVDKTYKGLVAQESNPTGVKCSLTVFFRMDIGIIFDAQGKPSYFVNEIERTQTMCMWLKTVEDTTNRTMLDTFARILHTHMTELDNIYTY</sequence>
<accession>A0AAD4C9Z2</accession>
<evidence type="ECO:0000313" key="3">
    <source>
        <dbReference type="Proteomes" id="UP001194468"/>
    </source>
</evidence>
<feature type="compositionally biased region" description="Acidic residues" evidence="1">
    <location>
        <begin position="1"/>
        <end position="16"/>
    </location>
</feature>